<organism evidence="6 7">
    <name type="scientific">Quercus suber</name>
    <name type="common">Cork oak</name>
    <dbReference type="NCBI Taxonomy" id="58331"/>
    <lineage>
        <taxon>Eukaryota</taxon>
        <taxon>Viridiplantae</taxon>
        <taxon>Streptophyta</taxon>
        <taxon>Embryophyta</taxon>
        <taxon>Tracheophyta</taxon>
        <taxon>Spermatophyta</taxon>
        <taxon>Magnoliopsida</taxon>
        <taxon>eudicotyledons</taxon>
        <taxon>Gunneridae</taxon>
        <taxon>Pentapetalae</taxon>
        <taxon>rosids</taxon>
        <taxon>fabids</taxon>
        <taxon>Fagales</taxon>
        <taxon>Fagaceae</taxon>
        <taxon>Quercus</taxon>
    </lineage>
</organism>
<dbReference type="EMBL" id="PKMF04000759">
    <property type="protein sequence ID" value="KAK7819984.1"/>
    <property type="molecule type" value="Genomic_DNA"/>
</dbReference>
<evidence type="ECO:0000256" key="1">
    <source>
        <dbReference type="ARBA" id="ARBA00004606"/>
    </source>
</evidence>
<comment type="caution">
    <text evidence="6">The sequence shown here is derived from an EMBL/GenBank/DDBJ whole genome shotgun (WGS) entry which is preliminary data.</text>
</comment>
<evidence type="ECO:0000313" key="7">
    <source>
        <dbReference type="Proteomes" id="UP000237347"/>
    </source>
</evidence>
<keyword evidence="5" id="KW-0325">Glycoprotein</keyword>
<keyword evidence="7" id="KW-1185">Reference proteome</keyword>
<keyword evidence="3" id="KW-0808">Transferase</keyword>
<dbReference type="PANTHER" id="PTHR31042">
    <property type="entry name" value="CORE-2/I-BRANCHING BETA-1,6-N-ACETYLGLUCOSAMINYLTRANSFERASE FAMILY PROTEIN-RELATED"/>
    <property type="match status" value="1"/>
</dbReference>
<proteinExistence type="predicted"/>
<keyword evidence="4" id="KW-0472">Membrane</keyword>
<evidence type="ECO:0000256" key="3">
    <source>
        <dbReference type="ARBA" id="ARBA00022679"/>
    </source>
</evidence>
<reference evidence="6 7" key="1">
    <citation type="journal article" date="2018" name="Sci. Data">
        <title>The draft genome sequence of cork oak.</title>
        <authorList>
            <person name="Ramos A.M."/>
            <person name="Usie A."/>
            <person name="Barbosa P."/>
            <person name="Barros P.M."/>
            <person name="Capote T."/>
            <person name="Chaves I."/>
            <person name="Simoes F."/>
            <person name="Abreu I."/>
            <person name="Carrasquinho I."/>
            <person name="Faro C."/>
            <person name="Guimaraes J.B."/>
            <person name="Mendonca D."/>
            <person name="Nobrega F."/>
            <person name="Rodrigues L."/>
            <person name="Saibo N.J.M."/>
            <person name="Varela M.C."/>
            <person name="Egas C."/>
            <person name="Matos J."/>
            <person name="Miguel C.M."/>
            <person name="Oliveira M.M."/>
            <person name="Ricardo C.P."/>
            <person name="Goncalves S."/>
        </authorList>
    </citation>
    <scope>NUCLEOTIDE SEQUENCE [LARGE SCALE GENOMIC DNA]</scope>
    <source>
        <strain evidence="7">cv. HL8</strain>
    </source>
</reference>
<evidence type="ECO:0000313" key="6">
    <source>
        <dbReference type="EMBL" id="KAK7819984.1"/>
    </source>
</evidence>
<dbReference type="AlphaFoldDB" id="A0AAW0IZW4"/>
<evidence type="ECO:0008006" key="8">
    <source>
        <dbReference type="Google" id="ProtNLM"/>
    </source>
</evidence>
<name>A0AAW0IZW4_QUESU</name>
<protein>
    <recommendedName>
        <fullName evidence="8">Core-2/I-branching beta-1,6-N-acetylglucosaminyltransferase family protein</fullName>
    </recommendedName>
</protein>
<dbReference type="InterPro" id="IPR044174">
    <property type="entry name" value="BC10-like"/>
</dbReference>
<dbReference type="GO" id="GO:0016020">
    <property type="term" value="C:membrane"/>
    <property type="evidence" value="ECO:0007669"/>
    <property type="project" value="UniProtKB-SubCell"/>
</dbReference>
<evidence type="ECO:0000256" key="4">
    <source>
        <dbReference type="ARBA" id="ARBA00023136"/>
    </source>
</evidence>
<evidence type="ECO:0000256" key="2">
    <source>
        <dbReference type="ARBA" id="ARBA00022676"/>
    </source>
</evidence>
<comment type="subcellular location">
    <subcellularLocation>
        <location evidence="1">Membrane</location>
        <topology evidence="1">Single-pass type II membrane protein</topology>
    </subcellularLocation>
</comment>
<dbReference type="GO" id="GO:0016757">
    <property type="term" value="F:glycosyltransferase activity"/>
    <property type="evidence" value="ECO:0007669"/>
    <property type="project" value="UniProtKB-KW"/>
</dbReference>
<keyword evidence="2" id="KW-0328">Glycosyltransferase</keyword>
<dbReference type="Pfam" id="PF02485">
    <property type="entry name" value="Branch"/>
    <property type="match status" value="1"/>
</dbReference>
<evidence type="ECO:0000256" key="5">
    <source>
        <dbReference type="ARBA" id="ARBA00023180"/>
    </source>
</evidence>
<dbReference type="Proteomes" id="UP000237347">
    <property type="component" value="Unassembled WGS sequence"/>
</dbReference>
<sequence>MQLAKLLQVVWGEFSMVEAERRLLANALTDPDNQQFVLLSDSCVPLHNFNYVYRYLIFIDPGQHGTGRYSEHMLPEVEKKDFRKASQWFSMKRQHAIMVMADSLYYRKFRLYCKPNMDGRNCYADEHYLPTLFNMIDPNGIANWSVTHVDWSEEKWHPKTFRAQDITYELLKNITSIDKSIHVTSDAKIHPETLDKLMQLFSNYTTV</sequence>
<gene>
    <name evidence="6" type="ORF">CFP56_039434</name>
</gene>
<accession>A0AAW0IZW4</accession>
<dbReference type="InterPro" id="IPR003406">
    <property type="entry name" value="Glyco_trans_14"/>
</dbReference>
<dbReference type="PANTHER" id="PTHR31042:SF149">
    <property type="entry name" value="CORE-2_I-BRANCHING ENZYME"/>
    <property type="match status" value="1"/>
</dbReference>